<name>A0ABS9UV21_9BACT</name>
<comment type="caution">
    <text evidence="2">The sequence shown here is derived from an EMBL/GenBank/DDBJ whole genome shotgun (WGS) entry which is preliminary data.</text>
</comment>
<dbReference type="InterPro" id="IPR036397">
    <property type="entry name" value="RNaseH_sf"/>
</dbReference>
<gene>
    <name evidence="2" type="ORF">MM236_19060</name>
</gene>
<dbReference type="Pfam" id="PF16473">
    <property type="entry name" value="Rv2179c-like"/>
    <property type="match status" value="1"/>
</dbReference>
<evidence type="ECO:0000313" key="2">
    <source>
        <dbReference type="EMBL" id="MCH7400103.1"/>
    </source>
</evidence>
<organism evidence="2 3">
    <name type="scientific">Belliella calami</name>
    <dbReference type="NCBI Taxonomy" id="2923436"/>
    <lineage>
        <taxon>Bacteria</taxon>
        <taxon>Pseudomonadati</taxon>
        <taxon>Bacteroidota</taxon>
        <taxon>Cytophagia</taxon>
        <taxon>Cytophagales</taxon>
        <taxon>Cyclobacteriaceae</taxon>
        <taxon>Belliella</taxon>
    </lineage>
</organism>
<reference evidence="2" key="1">
    <citation type="submission" date="2022-03" db="EMBL/GenBank/DDBJ databases">
        <title>De novo assembled genomes of Belliella spp. (Cyclobacteriaceae) strains.</title>
        <authorList>
            <person name="Szabo A."/>
            <person name="Korponai K."/>
            <person name="Felfoldi T."/>
        </authorList>
    </citation>
    <scope>NUCLEOTIDE SEQUENCE</scope>
    <source>
        <strain evidence="2">DSM 107340</strain>
    </source>
</reference>
<dbReference type="Proteomes" id="UP001165488">
    <property type="component" value="Unassembled WGS sequence"/>
</dbReference>
<sequence>MKYNNLMIDLETFGKGAEAVVLSIAAIPFEKGVDAGNNPVFSKNIDLADSLNWGRKIEAETLIWWLHQDQEILKSLMEWPEKLETVFYGLKNFINEHCVKDVKVWSKGPSFDASILSNIYSMRGFGIPKPWEYYNERCVRTELHGWEEIVKNKVPPPAYKHEPKYDCLYQIACINYVYLQTHVL</sequence>
<evidence type="ECO:0000313" key="3">
    <source>
        <dbReference type="Proteomes" id="UP001165488"/>
    </source>
</evidence>
<dbReference type="RefSeq" id="WP_241276596.1">
    <property type="nucleotide sequence ID" value="NZ_JAKZGS010000028.1"/>
</dbReference>
<protein>
    <submittedName>
        <fullName evidence="2">3'-5' exoribonuclease</fullName>
    </submittedName>
</protein>
<proteinExistence type="predicted"/>
<feature type="domain" description="3'-5' exoribonuclease Rv2179c-like" evidence="1">
    <location>
        <begin position="4"/>
        <end position="177"/>
    </location>
</feature>
<evidence type="ECO:0000259" key="1">
    <source>
        <dbReference type="Pfam" id="PF16473"/>
    </source>
</evidence>
<dbReference type="SUPFAM" id="SSF53098">
    <property type="entry name" value="Ribonuclease H-like"/>
    <property type="match status" value="1"/>
</dbReference>
<dbReference type="Gene3D" id="3.30.420.10">
    <property type="entry name" value="Ribonuclease H-like superfamily/Ribonuclease H"/>
    <property type="match status" value="1"/>
</dbReference>
<keyword evidence="3" id="KW-1185">Reference proteome</keyword>
<dbReference type="EMBL" id="JAKZGS010000028">
    <property type="protein sequence ID" value="MCH7400103.1"/>
    <property type="molecule type" value="Genomic_DNA"/>
</dbReference>
<dbReference type="InterPro" id="IPR033390">
    <property type="entry name" value="Rv2179c-like"/>
</dbReference>
<accession>A0ABS9UV21</accession>
<dbReference type="InterPro" id="IPR012337">
    <property type="entry name" value="RNaseH-like_sf"/>
</dbReference>